<evidence type="ECO:0000313" key="1">
    <source>
        <dbReference type="EMBL" id="GBN89281.1"/>
    </source>
</evidence>
<dbReference type="EMBL" id="BGPR01022709">
    <property type="protein sequence ID" value="GBN89281.1"/>
    <property type="molecule type" value="Genomic_DNA"/>
</dbReference>
<sequence length="96" mass="10922">MGSLTSQSRTQKEKIGRCFLSLYNEESDDFLSLIMRRDMVNTSPAISRPSCSAGRYLPVQQAVTFLSSKKSRYCYFHSLKISITVPWFDKVLTASN</sequence>
<dbReference type="Proteomes" id="UP000499080">
    <property type="component" value="Unassembled WGS sequence"/>
</dbReference>
<organism evidence="1 2">
    <name type="scientific">Araneus ventricosus</name>
    <name type="common">Orbweaver spider</name>
    <name type="synonym">Epeira ventricosa</name>
    <dbReference type="NCBI Taxonomy" id="182803"/>
    <lineage>
        <taxon>Eukaryota</taxon>
        <taxon>Metazoa</taxon>
        <taxon>Ecdysozoa</taxon>
        <taxon>Arthropoda</taxon>
        <taxon>Chelicerata</taxon>
        <taxon>Arachnida</taxon>
        <taxon>Araneae</taxon>
        <taxon>Araneomorphae</taxon>
        <taxon>Entelegynae</taxon>
        <taxon>Araneoidea</taxon>
        <taxon>Araneidae</taxon>
        <taxon>Araneus</taxon>
    </lineage>
</organism>
<dbReference type="AlphaFoldDB" id="A0A4Y2SMY8"/>
<accession>A0A4Y2SMY8</accession>
<gene>
    <name evidence="1" type="ORF">AVEN_49776_1</name>
</gene>
<protein>
    <submittedName>
        <fullName evidence="1">Uncharacterized protein</fullName>
    </submittedName>
</protein>
<proteinExistence type="predicted"/>
<evidence type="ECO:0000313" key="2">
    <source>
        <dbReference type="Proteomes" id="UP000499080"/>
    </source>
</evidence>
<comment type="caution">
    <text evidence="1">The sequence shown here is derived from an EMBL/GenBank/DDBJ whole genome shotgun (WGS) entry which is preliminary data.</text>
</comment>
<keyword evidence="2" id="KW-1185">Reference proteome</keyword>
<name>A0A4Y2SMY8_ARAVE</name>
<reference evidence="1 2" key="1">
    <citation type="journal article" date="2019" name="Sci. Rep.">
        <title>Orb-weaving spider Araneus ventricosus genome elucidates the spidroin gene catalogue.</title>
        <authorList>
            <person name="Kono N."/>
            <person name="Nakamura H."/>
            <person name="Ohtoshi R."/>
            <person name="Moran D.A.P."/>
            <person name="Shinohara A."/>
            <person name="Yoshida Y."/>
            <person name="Fujiwara M."/>
            <person name="Mori M."/>
            <person name="Tomita M."/>
            <person name="Arakawa K."/>
        </authorList>
    </citation>
    <scope>NUCLEOTIDE SEQUENCE [LARGE SCALE GENOMIC DNA]</scope>
</reference>